<dbReference type="CDD" id="cd00854">
    <property type="entry name" value="NagA"/>
    <property type="match status" value="1"/>
</dbReference>
<dbReference type="FunFam" id="3.20.20.140:FF:000004">
    <property type="entry name" value="N-acetylglucosamine-6-phosphate deacetylase"/>
    <property type="match status" value="1"/>
</dbReference>
<dbReference type="PANTHER" id="PTHR11113">
    <property type="entry name" value="N-ACETYLGLUCOSAMINE-6-PHOSPHATE DEACETYLASE"/>
    <property type="match status" value="1"/>
</dbReference>
<comment type="caution">
    <text evidence="14">The sequence shown here is derived from an EMBL/GenBank/DDBJ whole genome shotgun (WGS) entry which is preliminary data.</text>
</comment>
<keyword evidence="6 9" id="KW-0119">Carbohydrate metabolism</keyword>
<dbReference type="NCBIfam" id="TIGR00221">
    <property type="entry name" value="nagA"/>
    <property type="match status" value="1"/>
</dbReference>
<feature type="binding site" evidence="11">
    <location>
        <position position="222"/>
    </location>
    <ligand>
        <name>substrate</name>
    </ligand>
</feature>
<evidence type="ECO:0000256" key="2">
    <source>
        <dbReference type="ARBA" id="ARBA00011899"/>
    </source>
</evidence>
<feature type="binding site" evidence="11">
    <location>
        <begin position="301"/>
        <end position="303"/>
    </location>
    <ligand>
        <name>substrate</name>
    </ligand>
</feature>
<comment type="pathway">
    <text evidence="8">Amino-sugar metabolism; N-acetylneuraminate degradation; D-fructose 6-phosphate from N-acetylneuraminate: step 4/5.</text>
</comment>
<dbReference type="InterPro" id="IPR032466">
    <property type="entry name" value="Metal_Hydrolase"/>
</dbReference>
<proteinExistence type="inferred from homology"/>
<dbReference type="Gene3D" id="3.20.20.140">
    <property type="entry name" value="Metal-dependent hydrolases"/>
    <property type="match status" value="1"/>
</dbReference>
<dbReference type="GO" id="GO:0046872">
    <property type="term" value="F:metal ion binding"/>
    <property type="evidence" value="ECO:0007669"/>
    <property type="project" value="UniProtKB-KW"/>
</dbReference>
<dbReference type="InterPro" id="IPR011059">
    <property type="entry name" value="Metal-dep_hydrolase_composite"/>
</dbReference>
<evidence type="ECO:0000256" key="9">
    <source>
        <dbReference type="PIRNR" id="PIRNR038994"/>
    </source>
</evidence>
<reference evidence="14" key="1">
    <citation type="submission" date="2021-04" db="EMBL/GenBank/DDBJ databases">
        <title>Proteiniclasticum sedimins sp. nov., an obligate anaerobic bacterium isolated from anaerobic sludge.</title>
        <authorList>
            <person name="Liu J."/>
        </authorList>
    </citation>
    <scope>NUCLEOTIDE SEQUENCE</scope>
    <source>
        <strain evidence="14">BAD-10</strain>
    </source>
</reference>
<evidence type="ECO:0000313" key="14">
    <source>
        <dbReference type="EMBL" id="MBR0576673.1"/>
    </source>
</evidence>
<feature type="active site" description="Proton donor/acceptor" evidence="10">
    <location>
        <position position="268"/>
    </location>
</feature>
<comment type="similarity">
    <text evidence="1 9">Belongs to the metallo-dependent hydrolases superfamily. NagA family.</text>
</comment>
<dbReference type="InterPro" id="IPR006680">
    <property type="entry name" value="Amidohydro-rel"/>
</dbReference>
<name>A0A941HRJ6_9CLOT</name>
<dbReference type="PIRSF" id="PIRSF038994">
    <property type="entry name" value="NagA"/>
    <property type="match status" value="1"/>
</dbReference>
<dbReference type="Gene3D" id="2.30.40.10">
    <property type="entry name" value="Urease, subunit C, domain 1"/>
    <property type="match status" value="1"/>
</dbReference>
<keyword evidence="4 12" id="KW-0479">Metal-binding</keyword>
<dbReference type="PANTHER" id="PTHR11113:SF14">
    <property type="entry name" value="N-ACETYLGLUCOSAMINE-6-PHOSPHATE DEACETYLASE"/>
    <property type="match status" value="1"/>
</dbReference>
<dbReference type="GO" id="GO:0006046">
    <property type="term" value="P:N-acetylglucosamine catabolic process"/>
    <property type="evidence" value="ECO:0007669"/>
    <property type="project" value="TreeGrafter"/>
</dbReference>
<sequence length="375" mass="40549">MIFRNFKLIFTDRIEEGSLQVKDGKIVSFTPDFNSGDDIVEGHGRYLSPGFIDIHIHGAGNKDTMEGTFEALETISRTIVRHGTTTFLPTTMTLDLKDIRHAVETAKDAVGKVTGASIAGVHLEGPFISSGAIGAQNPAYVRKPEMEAFLEMVGEHQDFIKNITMAPEVEGALAFIPHLRRHNINVSIGHTKATYAEALAGIKAGCNHSTHLFNAMTPFTHREPGVVGAIFDTDITTETISDGIHVSYPSLRVAYKQKTADKVLLVTDAMMACGMPDGDYTLGGQKVISKDGAARLESGALAGSILTMDKAVKNVFNNTDLPLQDVVKMASWNGAKFIGIEKTTGKLAMDYDADLVILSSDLLVEQVFVKGQPKL</sequence>
<protein>
    <recommendedName>
        <fullName evidence="3">N-acetylglucosamine-6-phosphate deacetylase</fullName>
        <ecNumber evidence="2">3.5.1.25</ecNumber>
    </recommendedName>
</protein>
<comment type="catalytic activity">
    <reaction evidence="7">
        <text>N-acetyl-D-glucosamine 6-phosphate + H2O = D-glucosamine 6-phosphate + acetate</text>
        <dbReference type="Rhea" id="RHEA:22936"/>
        <dbReference type="ChEBI" id="CHEBI:15377"/>
        <dbReference type="ChEBI" id="CHEBI:30089"/>
        <dbReference type="ChEBI" id="CHEBI:57513"/>
        <dbReference type="ChEBI" id="CHEBI:58725"/>
        <dbReference type="EC" id="3.5.1.25"/>
    </reaction>
</comment>
<keyword evidence="15" id="KW-1185">Reference proteome</keyword>
<dbReference type="EMBL" id="JAGSCS010000013">
    <property type="protein sequence ID" value="MBR0576673.1"/>
    <property type="molecule type" value="Genomic_DNA"/>
</dbReference>
<comment type="cofactor">
    <cofactor evidence="12">
        <name>a divalent metal cation</name>
        <dbReference type="ChEBI" id="CHEBI:60240"/>
    </cofactor>
    <text evidence="12">Binds 1 divalent metal cation per subunit.</text>
</comment>
<evidence type="ECO:0000256" key="8">
    <source>
        <dbReference type="ARBA" id="ARBA00060590"/>
    </source>
</evidence>
<organism evidence="14 15">
    <name type="scientific">Proteiniclasticum sediminis</name>
    <dbReference type="NCBI Taxonomy" id="2804028"/>
    <lineage>
        <taxon>Bacteria</taxon>
        <taxon>Bacillati</taxon>
        <taxon>Bacillota</taxon>
        <taxon>Clostridia</taxon>
        <taxon>Eubacteriales</taxon>
        <taxon>Clostridiaceae</taxon>
        <taxon>Proteiniclasticum</taxon>
    </lineage>
</organism>
<dbReference type="EC" id="3.5.1.25" evidence="2"/>
<accession>A0A941HRJ6</accession>
<dbReference type="GO" id="GO:0008448">
    <property type="term" value="F:N-acetylglucosamine-6-phosphate deacetylase activity"/>
    <property type="evidence" value="ECO:0007669"/>
    <property type="project" value="UniProtKB-EC"/>
</dbReference>
<evidence type="ECO:0000256" key="3">
    <source>
        <dbReference type="ARBA" id="ARBA00018029"/>
    </source>
</evidence>
<evidence type="ECO:0000256" key="7">
    <source>
        <dbReference type="ARBA" id="ARBA00047647"/>
    </source>
</evidence>
<evidence type="ECO:0000256" key="1">
    <source>
        <dbReference type="ARBA" id="ARBA00010716"/>
    </source>
</evidence>
<gene>
    <name evidence="14" type="primary">nagA</name>
    <name evidence="14" type="ORF">KCG48_10015</name>
</gene>
<evidence type="ECO:0000256" key="12">
    <source>
        <dbReference type="PIRSR" id="PIRSR038994-3"/>
    </source>
</evidence>
<dbReference type="Pfam" id="PF01979">
    <property type="entry name" value="Amidohydro_1"/>
    <property type="match status" value="1"/>
</dbReference>
<feature type="domain" description="Amidohydrolase-related" evidence="13">
    <location>
        <begin position="46"/>
        <end position="372"/>
    </location>
</feature>
<feature type="binding site" evidence="12">
    <location>
        <position position="190"/>
    </location>
    <ligand>
        <name>Zn(2+)</name>
        <dbReference type="ChEBI" id="CHEBI:29105"/>
    </ligand>
</feature>
<feature type="binding site" evidence="12">
    <location>
        <position position="211"/>
    </location>
    <ligand>
        <name>Zn(2+)</name>
        <dbReference type="ChEBI" id="CHEBI:29105"/>
    </ligand>
</feature>
<feature type="binding site" evidence="11">
    <location>
        <position position="245"/>
    </location>
    <ligand>
        <name>substrate</name>
    </ligand>
</feature>
<evidence type="ECO:0000259" key="13">
    <source>
        <dbReference type="Pfam" id="PF01979"/>
    </source>
</evidence>
<evidence type="ECO:0000256" key="5">
    <source>
        <dbReference type="ARBA" id="ARBA00022801"/>
    </source>
</evidence>
<feature type="binding site" evidence="11">
    <location>
        <begin position="214"/>
        <end position="215"/>
    </location>
    <ligand>
        <name>substrate</name>
    </ligand>
</feature>
<feature type="binding site" evidence="12">
    <location>
        <position position="124"/>
    </location>
    <ligand>
        <name>Zn(2+)</name>
        <dbReference type="ChEBI" id="CHEBI:29105"/>
    </ligand>
</feature>
<evidence type="ECO:0000256" key="4">
    <source>
        <dbReference type="ARBA" id="ARBA00022723"/>
    </source>
</evidence>
<evidence type="ECO:0000256" key="10">
    <source>
        <dbReference type="PIRSR" id="PIRSR038994-1"/>
    </source>
</evidence>
<dbReference type="SUPFAM" id="SSF51338">
    <property type="entry name" value="Composite domain of metallo-dependent hydrolases"/>
    <property type="match status" value="1"/>
</dbReference>
<dbReference type="RefSeq" id="WP_211801958.1">
    <property type="nucleotide sequence ID" value="NZ_JAGSCS010000013.1"/>
</dbReference>
<dbReference type="InterPro" id="IPR003764">
    <property type="entry name" value="GlcNAc_6-P_deAcase"/>
</dbReference>
<evidence type="ECO:0000313" key="15">
    <source>
        <dbReference type="Proteomes" id="UP000675379"/>
    </source>
</evidence>
<keyword evidence="5 9" id="KW-0378">Hydrolase</keyword>
<feature type="binding site" evidence="11">
    <location>
        <position position="135"/>
    </location>
    <ligand>
        <name>substrate</name>
    </ligand>
</feature>
<evidence type="ECO:0000256" key="11">
    <source>
        <dbReference type="PIRSR" id="PIRSR038994-2"/>
    </source>
</evidence>
<evidence type="ECO:0000256" key="6">
    <source>
        <dbReference type="ARBA" id="ARBA00023277"/>
    </source>
</evidence>
<dbReference type="AlphaFoldDB" id="A0A941HRJ6"/>
<dbReference type="Proteomes" id="UP000675379">
    <property type="component" value="Unassembled WGS sequence"/>
</dbReference>
<dbReference type="SUPFAM" id="SSF51556">
    <property type="entry name" value="Metallo-dependent hydrolases"/>
    <property type="match status" value="1"/>
</dbReference>